<gene>
    <name evidence="9" type="ORF">C1645_825161</name>
</gene>
<dbReference type="OrthoDB" id="9332038at2759"/>
<dbReference type="GO" id="GO:0004674">
    <property type="term" value="F:protein serine/threonine kinase activity"/>
    <property type="evidence" value="ECO:0007669"/>
    <property type="project" value="UniProtKB-KW"/>
</dbReference>
<dbReference type="InterPro" id="IPR050494">
    <property type="entry name" value="Ser_Thr_dual-spec_kinase"/>
</dbReference>
<evidence type="ECO:0000256" key="7">
    <source>
        <dbReference type="RuleBase" id="RU000304"/>
    </source>
</evidence>
<dbReference type="SMART" id="SM00220">
    <property type="entry name" value="S_TKc"/>
    <property type="match status" value="1"/>
</dbReference>
<dbReference type="AlphaFoldDB" id="A0A397SZF4"/>
<dbReference type="Gene3D" id="3.30.200.20">
    <property type="entry name" value="Phosphorylase Kinase, domain 1"/>
    <property type="match status" value="1"/>
</dbReference>
<dbReference type="Pfam" id="PF00069">
    <property type="entry name" value="Pkinase"/>
    <property type="match status" value="1"/>
</dbReference>
<evidence type="ECO:0000256" key="6">
    <source>
        <dbReference type="PROSITE-ProRule" id="PRU10141"/>
    </source>
</evidence>
<comment type="caution">
    <text evidence="9">The sequence shown here is derived from an EMBL/GenBank/DDBJ whole genome shotgun (WGS) entry which is preliminary data.</text>
</comment>
<dbReference type="PANTHER" id="PTHR24058">
    <property type="entry name" value="DUAL SPECIFICITY PROTEIN KINASE"/>
    <property type="match status" value="1"/>
</dbReference>
<protein>
    <submittedName>
        <fullName evidence="9">Kinase-like domain-containing protein</fullName>
    </submittedName>
</protein>
<feature type="domain" description="Protein kinase" evidence="8">
    <location>
        <begin position="142"/>
        <end position="443"/>
    </location>
</feature>
<evidence type="ECO:0000313" key="10">
    <source>
        <dbReference type="Proteomes" id="UP000265703"/>
    </source>
</evidence>
<keyword evidence="10" id="KW-1185">Reference proteome</keyword>
<dbReference type="GO" id="GO:0005524">
    <property type="term" value="F:ATP binding"/>
    <property type="evidence" value="ECO:0007669"/>
    <property type="project" value="UniProtKB-UniRule"/>
</dbReference>
<dbReference type="STRING" id="658196.A0A397SZF4"/>
<dbReference type="InterPro" id="IPR011009">
    <property type="entry name" value="Kinase-like_dom_sf"/>
</dbReference>
<evidence type="ECO:0000256" key="3">
    <source>
        <dbReference type="ARBA" id="ARBA00022741"/>
    </source>
</evidence>
<dbReference type="SUPFAM" id="SSF56112">
    <property type="entry name" value="Protein kinase-like (PK-like)"/>
    <property type="match status" value="1"/>
</dbReference>
<dbReference type="InterPro" id="IPR017441">
    <property type="entry name" value="Protein_kinase_ATP_BS"/>
</dbReference>
<keyword evidence="2" id="KW-0808">Transferase</keyword>
<organism evidence="9 10">
    <name type="scientific">Glomus cerebriforme</name>
    <dbReference type="NCBI Taxonomy" id="658196"/>
    <lineage>
        <taxon>Eukaryota</taxon>
        <taxon>Fungi</taxon>
        <taxon>Fungi incertae sedis</taxon>
        <taxon>Mucoromycota</taxon>
        <taxon>Glomeromycotina</taxon>
        <taxon>Glomeromycetes</taxon>
        <taxon>Glomerales</taxon>
        <taxon>Glomeraceae</taxon>
        <taxon>Glomus</taxon>
    </lineage>
</organism>
<dbReference type="Proteomes" id="UP000265703">
    <property type="component" value="Unassembled WGS sequence"/>
</dbReference>
<keyword evidence="5 6" id="KW-0067">ATP-binding</keyword>
<evidence type="ECO:0000256" key="1">
    <source>
        <dbReference type="ARBA" id="ARBA00022527"/>
    </source>
</evidence>
<comment type="similarity">
    <text evidence="7">Belongs to the protein kinase superfamily.</text>
</comment>
<evidence type="ECO:0000256" key="4">
    <source>
        <dbReference type="ARBA" id="ARBA00022777"/>
    </source>
</evidence>
<dbReference type="PROSITE" id="PS00108">
    <property type="entry name" value="PROTEIN_KINASE_ST"/>
    <property type="match status" value="1"/>
</dbReference>
<keyword evidence="1 7" id="KW-0723">Serine/threonine-protein kinase</keyword>
<evidence type="ECO:0000313" key="9">
    <source>
        <dbReference type="EMBL" id="RIA89207.1"/>
    </source>
</evidence>
<evidence type="ECO:0000259" key="8">
    <source>
        <dbReference type="PROSITE" id="PS50011"/>
    </source>
</evidence>
<name>A0A397SZF4_9GLOM</name>
<keyword evidence="4 9" id="KW-0418">Kinase</keyword>
<dbReference type="InterPro" id="IPR008271">
    <property type="entry name" value="Ser/Thr_kinase_AS"/>
</dbReference>
<dbReference type="PROSITE" id="PS00107">
    <property type="entry name" value="PROTEIN_KINASE_ATP"/>
    <property type="match status" value="1"/>
</dbReference>
<reference evidence="9 10" key="1">
    <citation type="submission" date="2018-06" db="EMBL/GenBank/DDBJ databases">
        <title>Comparative genomics reveals the genomic features of Rhizophagus irregularis, R. cerebriforme, R. diaphanum and Gigaspora rosea, and their symbiotic lifestyle signature.</title>
        <authorList>
            <person name="Morin E."/>
            <person name="San Clemente H."/>
            <person name="Chen E.C.H."/>
            <person name="De La Providencia I."/>
            <person name="Hainaut M."/>
            <person name="Kuo A."/>
            <person name="Kohler A."/>
            <person name="Murat C."/>
            <person name="Tang N."/>
            <person name="Roy S."/>
            <person name="Loubradou J."/>
            <person name="Henrissat B."/>
            <person name="Grigoriev I.V."/>
            <person name="Corradi N."/>
            <person name="Roux C."/>
            <person name="Martin F.M."/>
        </authorList>
    </citation>
    <scope>NUCLEOTIDE SEQUENCE [LARGE SCALE GENOMIC DNA]</scope>
    <source>
        <strain evidence="9 10">DAOM 227022</strain>
    </source>
</reference>
<dbReference type="Gene3D" id="1.10.510.10">
    <property type="entry name" value="Transferase(Phosphotransferase) domain 1"/>
    <property type="match status" value="1"/>
</dbReference>
<keyword evidence="3 6" id="KW-0547">Nucleotide-binding</keyword>
<dbReference type="InterPro" id="IPR000719">
    <property type="entry name" value="Prot_kinase_dom"/>
</dbReference>
<evidence type="ECO:0000256" key="5">
    <source>
        <dbReference type="ARBA" id="ARBA00022840"/>
    </source>
</evidence>
<sequence>MFSNVSSTIKDVRDITKKHEEIRIHFTNNCRPTTAHFNIVQRVTAGLSILHKELLIKQRLPMELKKETTSAWKPDMKATHTVLLQEEKTLSSVWRQNFNLFEILESRLNTEDNGHAGTSRHHPEAIDDISEITNQLILARRYRVIKIVGEGAFSKTVCAEDLYRNRSLVAVKIMISQYNRVGFEECKKLRYLNLHDIYENTHISKLLNTFFFDKHFCLVFEYYRGGLLKVPCMVNEQFRLQIIRKLACQLLTALIYIKHMAVIHGDLKLENILFVTEKSYELKVIDFGNAIGLDDVKYYMESFEIQSLLYRAPEVLLGLPFGYEIDMWSFGCILCEIWIGYPIFQSDTKSGMVKEMERLLGPLPKPLYKNAKNFAWYSTRDDNGLKGWPAEDNKDTLRSIRIRRLSKALNTNNLDFIKFIDEIYNYDPSKRLTPTEALCHTFLAPLFPFTLFYTNHAINSVLKRTSLYQELA</sequence>
<evidence type="ECO:0000256" key="2">
    <source>
        <dbReference type="ARBA" id="ARBA00022679"/>
    </source>
</evidence>
<feature type="binding site" evidence="6">
    <location>
        <position position="172"/>
    </location>
    <ligand>
        <name>ATP</name>
        <dbReference type="ChEBI" id="CHEBI:30616"/>
    </ligand>
</feature>
<dbReference type="PANTHER" id="PTHR24058:SF130">
    <property type="entry name" value="SERINE_THREONINE PROTEIN KINASES-RELATED"/>
    <property type="match status" value="1"/>
</dbReference>
<dbReference type="EMBL" id="QKYT01000228">
    <property type="protein sequence ID" value="RIA89207.1"/>
    <property type="molecule type" value="Genomic_DNA"/>
</dbReference>
<dbReference type="PROSITE" id="PS50011">
    <property type="entry name" value="PROTEIN_KINASE_DOM"/>
    <property type="match status" value="1"/>
</dbReference>
<proteinExistence type="inferred from homology"/>
<accession>A0A397SZF4</accession>